<organism evidence="2 3">
    <name type="scientific">Tritonibacter aquimaris</name>
    <dbReference type="NCBI Taxonomy" id="2663379"/>
    <lineage>
        <taxon>Bacteria</taxon>
        <taxon>Pseudomonadati</taxon>
        <taxon>Pseudomonadota</taxon>
        <taxon>Alphaproteobacteria</taxon>
        <taxon>Rhodobacterales</taxon>
        <taxon>Paracoccaceae</taxon>
        <taxon>Tritonibacter</taxon>
    </lineage>
</organism>
<reference evidence="2 3" key="1">
    <citation type="submission" date="2019-10" db="EMBL/GenBank/DDBJ databases">
        <title>Epibacterium sp. nov., isolated from seawater.</title>
        <authorList>
            <person name="Zhang X."/>
            <person name="Li N."/>
        </authorList>
    </citation>
    <scope>NUCLEOTIDE SEQUENCE [LARGE SCALE GENOMIC DNA]</scope>
    <source>
        <strain evidence="2 3">SM1969</strain>
    </source>
</reference>
<gene>
    <name evidence="2" type="ORF">GG681_02955</name>
</gene>
<proteinExistence type="predicted"/>
<evidence type="ECO:0000313" key="3">
    <source>
        <dbReference type="Proteomes" id="UP000436694"/>
    </source>
</evidence>
<comment type="caution">
    <text evidence="2">The sequence shown here is derived from an EMBL/GenBank/DDBJ whole genome shotgun (WGS) entry which is preliminary data.</text>
</comment>
<dbReference type="AlphaFoldDB" id="A0A844AWM3"/>
<keyword evidence="1" id="KW-0175">Coiled coil</keyword>
<evidence type="ECO:0000313" key="2">
    <source>
        <dbReference type="EMBL" id="MQY41586.1"/>
    </source>
</evidence>
<evidence type="ECO:0000256" key="1">
    <source>
        <dbReference type="SAM" id="Coils"/>
    </source>
</evidence>
<name>A0A844AWM3_9RHOB</name>
<protein>
    <submittedName>
        <fullName evidence="2">Uncharacterized protein</fullName>
    </submittedName>
</protein>
<keyword evidence="3" id="KW-1185">Reference proteome</keyword>
<dbReference type="Proteomes" id="UP000436694">
    <property type="component" value="Unassembled WGS sequence"/>
</dbReference>
<dbReference type="RefSeq" id="WP_153544875.1">
    <property type="nucleotide sequence ID" value="NZ_WIXK01000001.1"/>
</dbReference>
<sequence>MIAVIAKHAEQIRSTGQPPLQTVREQQYKGSDFASVYGNMDATRAKIQTTITGWTADTPYSQMRKEAQALMTGDLEQDTEIFATALSFVKTPEQMHALVDAMTTGPDNNLRETLQSLVEGARKGIPALHEELERLKAAKEALQAQEPSSPQMAEARDKAIERIDREIAQIQEAIKEKLQRSFYGGSELEDHRSAVVQASLAQTAAEQLH</sequence>
<feature type="coiled-coil region" evidence="1">
    <location>
        <begin position="125"/>
        <end position="180"/>
    </location>
</feature>
<dbReference type="EMBL" id="WIXK01000001">
    <property type="protein sequence ID" value="MQY41586.1"/>
    <property type="molecule type" value="Genomic_DNA"/>
</dbReference>
<accession>A0A844AWM3</accession>